<dbReference type="OrthoDB" id="3352270at2759"/>
<dbReference type="InParanoid" id="A0A067N139"/>
<gene>
    <name evidence="2" type="ORF">BOTBODRAFT_541253</name>
</gene>
<dbReference type="AlphaFoldDB" id="A0A067N139"/>
<protein>
    <recommendedName>
        <fullName evidence="1">F-box domain-containing protein</fullName>
    </recommendedName>
</protein>
<dbReference type="SUPFAM" id="SSF52047">
    <property type="entry name" value="RNI-like"/>
    <property type="match status" value="1"/>
</dbReference>
<evidence type="ECO:0000313" key="3">
    <source>
        <dbReference type="Proteomes" id="UP000027195"/>
    </source>
</evidence>
<feature type="domain" description="F-box" evidence="1">
    <location>
        <begin position="36"/>
        <end position="85"/>
    </location>
</feature>
<dbReference type="InterPro" id="IPR036047">
    <property type="entry name" value="F-box-like_dom_sf"/>
</dbReference>
<dbReference type="SUPFAM" id="SSF81383">
    <property type="entry name" value="F-box domain"/>
    <property type="match status" value="1"/>
</dbReference>
<sequence length="517" mass="58387">MSANQEIQLPTILDEEMEIVETTASLCSRPNQLAYIHRLPNEILAFIFELGLCSGVRALHKYLAISRAWRQLAFHTPRLWKDLCMLPPALIATYLDQTEHGLLDVRVQDERRLFEYLDPLSPHISRWKTCDIKVLAGCSYPRLFLPAPNLKALHLATRSEYACDWSPSVLSLRLFAGVTAELSDLALTAVFILFTHHIYTHLTKLRLHCLRFSLIHSIKGLFAVLETSSSLENLGLYCLTFELTAEKPDDVLPFVSLPHLRALGVEQNIDKPQMRSILSHLIIPTSSHLSFISHLGPPEDLRTILPRPSHTHPNLQMLSCIHQLAIRAEWPPYAAQDKCVLTGQASESNGDGFTIDLRVTWGSIVGMFSGIFSSLGEAFPMPHLDSLILHECYGNLHYALLADFLTRHPSINKITFAYCRESLIYFLITTNTGFCPRLRILAFTDCHLDEDRLMEFVKSRAEARYDSQSVAAAIPPLRHLAITNCPGITESTVAKLECYLNVQYLVTTHVHNALCHY</sequence>
<organism evidence="2 3">
    <name type="scientific">Botryobasidium botryosum (strain FD-172 SS1)</name>
    <dbReference type="NCBI Taxonomy" id="930990"/>
    <lineage>
        <taxon>Eukaryota</taxon>
        <taxon>Fungi</taxon>
        <taxon>Dikarya</taxon>
        <taxon>Basidiomycota</taxon>
        <taxon>Agaricomycotina</taxon>
        <taxon>Agaricomycetes</taxon>
        <taxon>Cantharellales</taxon>
        <taxon>Botryobasidiaceae</taxon>
        <taxon>Botryobasidium</taxon>
    </lineage>
</organism>
<dbReference type="Proteomes" id="UP000027195">
    <property type="component" value="Unassembled WGS sequence"/>
</dbReference>
<dbReference type="STRING" id="930990.A0A067N139"/>
<keyword evidence="3" id="KW-1185">Reference proteome</keyword>
<accession>A0A067N139</accession>
<dbReference type="Pfam" id="PF12937">
    <property type="entry name" value="F-box-like"/>
    <property type="match status" value="1"/>
</dbReference>
<name>A0A067N139_BOTB1</name>
<reference evidence="3" key="1">
    <citation type="journal article" date="2014" name="Proc. Natl. Acad. Sci. U.S.A.">
        <title>Extensive sampling of basidiomycete genomes demonstrates inadequacy of the white-rot/brown-rot paradigm for wood decay fungi.</title>
        <authorList>
            <person name="Riley R."/>
            <person name="Salamov A.A."/>
            <person name="Brown D.W."/>
            <person name="Nagy L.G."/>
            <person name="Floudas D."/>
            <person name="Held B.W."/>
            <person name="Levasseur A."/>
            <person name="Lombard V."/>
            <person name="Morin E."/>
            <person name="Otillar R."/>
            <person name="Lindquist E.A."/>
            <person name="Sun H."/>
            <person name="LaButti K.M."/>
            <person name="Schmutz J."/>
            <person name="Jabbour D."/>
            <person name="Luo H."/>
            <person name="Baker S.E."/>
            <person name="Pisabarro A.G."/>
            <person name="Walton J.D."/>
            <person name="Blanchette R.A."/>
            <person name="Henrissat B."/>
            <person name="Martin F."/>
            <person name="Cullen D."/>
            <person name="Hibbett D.S."/>
            <person name="Grigoriev I.V."/>
        </authorList>
    </citation>
    <scope>NUCLEOTIDE SEQUENCE [LARGE SCALE GENOMIC DNA]</scope>
    <source>
        <strain evidence="3">FD-172 SS1</strain>
    </source>
</reference>
<dbReference type="EMBL" id="KL198022">
    <property type="protein sequence ID" value="KDQ17822.1"/>
    <property type="molecule type" value="Genomic_DNA"/>
</dbReference>
<proteinExistence type="predicted"/>
<dbReference type="HOGENOM" id="CLU_024199_1_1_1"/>
<dbReference type="InterPro" id="IPR001810">
    <property type="entry name" value="F-box_dom"/>
</dbReference>
<evidence type="ECO:0000313" key="2">
    <source>
        <dbReference type="EMBL" id="KDQ17822.1"/>
    </source>
</evidence>
<evidence type="ECO:0000259" key="1">
    <source>
        <dbReference type="Pfam" id="PF12937"/>
    </source>
</evidence>